<feature type="compositionally biased region" description="Basic residues" evidence="1">
    <location>
        <begin position="106"/>
        <end position="115"/>
    </location>
</feature>
<dbReference type="RefSeq" id="WP_206290321.1">
    <property type="nucleotide sequence ID" value="NZ_CP063458.1"/>
</dbReference>
<feature type="compositionally biased region" description="Polar residues" evidence="1">
    <location>
        <begin position="83"/>
        <end position="94"/>
    </location>
</feature>
<dbReference type="Proteomes" id="UP000593765">
    <property type="component" value="Chromosome"/>
</dbReference>
<evidence type="ECO:0000313" key="2">
    <source>
        <dbReference type="EMBL" id="QOV87421.1"/>
    </source>
</evidence>
<keyword evidence="3" id="KW-1185">Reference proteome</keyword>
<dbReference type="EMBL" id="CP063458">
    <property type="protein sequence ID" value="QOV87421.1"/>
    <property type="molecule type" value="Genomic_DNA"/>
</dbReference>
<feature type="compositionally biased region" description="Basic and acidic residues" evidence="1">
    <location>
        <begin position="67"/>
        <end position="81"/>
    </location>
</feature>
<accession>A0A7M2WRI4</accession>
<dbReference type="AlphaFoldDB" id="A0A7M2WRI4"/>
<reference evidence="2 3" key="1">
    <citation type="submission" date="2020-10" db="EMBL/GenBank/DDBJ databases">
        <title>Wide distribution of Phycisphaera-like planctomycetes from WD2101 soil group in peatlands and genome analysis of the first cultivated representative.</title>
        <authorList>
            <person name="Dedysh S.N."/>
            <person name="Beletsky A.V."/>
            <person name="Ivanova A."/>
            <person name="Kulichevskaya I.S."/>
            <person name="Suzina N.E."/>
            <person name="Philippov D.A."/>
            <person name="Rakitin A.L."/>
            <person name="Mardanov A.V."/>
            <person name="Ravin N.V."/>
        </authorList>
    </citation>
    <scope>NUCLEOTIDE SEQUENCE [LARGE SCALE GENOMIC DNA]</scope>
    <source>
        <strain evidence="2 3">M1803</strain>
    </source>
</reference>
<evidence type="ECO:0000313" key="3">
    <source>
        <dbReference type="Proteomes" id="UP000593765"/>
    </source>
</evidence>
<evidence type="ECO:0000256" key="1">
    <source>
        <dbReference type="SAM" id="MobiDB-lite"/>
    </source>
</evidence>
<proteinExistence type="predicted"/>
<gene>
    <name evidence="2" type="ORF">IPV69_14085</name>
</gene>
<dbReference type="KEGG" id="hbs:IPV69_14085"/>
<name>A0A7M2WRI4_9BACT</name>
<sequence>MTNEAQKLLEQAVKAVGLRGSFDPAEMGHKVGLNRTQAEAAARMLSNAGVLVLGFDLAAHFTPEYRKFRGPVEKKSDKKSAEPSVSSRTPGKTTKASRKDVEKPEKKRKKLAAAR</sequence>
<organism evidence="2 3">
    <name type="scientific">Humisphaera borealis</name>
    <dbReference type="NCBI Taxonomy" id="2807512"/>
    <lineage>
        <taxon>Bacteria</taxon>
        <taxon>Pseudomonadati</taxon>
        <taxon>Planctomycetota</taxon>
        <taxon>Phycisphaerae</taxon>
        <taxon>Tepidisphaerales</taxon>
        <taxon>Tepidisphaeraceae</taxon>
        <taxon>Humisphaera</taxon>
    </lineage>
</organism>
<feature type="region of interest" description="Disordered" evidence="1">
    <location>
        <begin position="67"/>
        <end position="115"/>
    </location>
</feature>
<protein>
    <submittedName>
        <fullName evidence="2">Uncharacterized protein</fullName>
    </submittedName>
</protein>